<proteinExistence type="predicted"/>
<dbReference type="SUPFAM" id="SSF46689">
    <property type="entry name" value="Homeodomain-like"/>
    <property type="match status" value="1"/>
</dbReference>
<organism evidence="2 3">
    <name type="scientific">Candidatus Burkholderia pumila</name>
    <dbReference type="NCBI Taxonomy" id="1090375"/>
    <lineage>
        <taxon>Bacteria</taxon>
        <taxon>Pseudomonadati</taxon>
        <taxon>Pseudomonadota</taxon>
        <taxon>Betaproteobacteria</taxon>
        <taxon>Burkholderiales</taxon>
        <taxon>Burkholderiaceae</taxon>
        <taxon>Burkholderia</taxon>
    </lineage>
</organism>
<sequence length="159" mass="17910">MGKMNLTEAEREELLLMQRSRTMAVGQVRRARLILLLDEGASRGAIMNELRCDSRFIATWQTHFADERLVGLYGRHPGRAPRRDLARLEARVLDYMLRRKPADGSTHWSSRKLAAQLGVPFMTDGSTCLAQARHSAASSLDTHMVSNDPEPIPKGWTQP</sequence>
<evidence type="ECO:0000313" key="2">
    <source>
        <dbReference type="EMBL" id="KMQ80360.1"/>
    </source>
</evidence>
<accession>A0ABR5HM23</accession>
<name>A0ABR5HM23_9BURK</name>
<evidence type="ECO:0000256" key="1">
    <source>
        <dbReference type="SAM" id="MobiDB-lite"/>
    </source>
</evidence>
<keyword evidence="3" id="KW-1185">Reference proteome</keyword>
<reference evidence="2 3" key="1">
    <citation type="submission" date="2015-06" db="EMBL/GenBank/DDBJ databases">
        <title>Comparative genomics of Burkholderia leaf nodule symbionts.</title>
        <authorList>
            <person name="Carlier A."/>
            <person name="Eberl L."/>
            <person name="Pinto-Carbo M."/>
        </authorList>
    </citation>
    <scope>NUCLEOTIDE SEQUENCE [LARGE SCALE GENOMIC DNA]</scope>
    <source>
        <strain evidence="2 3">UZHbot3</strain>
    </source>
</reference>
<gene>
    <name evidence="2" type="ORF">BPMI_02339c</name>
</gene>
<protein>
    <submittedName>
        <fullName evidence="2">Transposase</fullName>
    </submittedName>
</protein>
<comment type="caution">
    <text evidence="2">The sequence shown here is derived from an EMBL/GenBank/DDBJ whole genome shotgun (WGS) entry which is preliminary data.</text>
</comment>
<dbReference type="Proteomes" id="UP000242951">
    <property type="component" value="Unassembled WGS sequence"/>
</dbReference>
<evidence type="ECO:0000313" key="3">
    <source>
        <dbReference type="Proteomes" id="UP000242951"/>
    </source>
</evidence>
<feature type="region of interest" description="Disordered" evidence="1">
    <location>
        <begin position="139"/>
        <end position="159"/>
    </location>
</feature>
<dbReference type="InterPro" id="IPR009057">
    <property type="entry name" value="Homeodomain-like_sf"/>
</dbReference>
<dbReference type="EMBL" id="LELG01000101">
    <property type="protein sequence ID" value="KMQ80360.1"/>
    <property type="molecule type" value="Genomic_DNA"/>
</dbReference>